<keyword evidence="1" id="KW-0479">Metal-binding</keyword>
<name>A0ABW0U1C8_9BACL</name>
<dbReference type="EMBL" id="JBHSNP010000029">
    <property type="protein sequence ID" value="MFC5605151.1"/>
    <property type="molecule type" value="Genomic_DNA"/>
</dbReference>
<evidence type="ECO:0000256" key="2">
    <source>
        <dbReference type="ARBA" id="ARBA00022771"/>
    </source>
</evidence>
<gene>
    <name evidence="5" type="ORF">ACFPTP_18075</name>
</gene>
<evidence type="ECO:0000256" key="1">
    <source>
        <dbReference type="ARBA" id="ARBA00022723"/>
    </source>
</evidence>
<organism evidence="5 6">
    <name type="scientific">Sporosarcina koreensis</name>
    <dbReference type="NCBI Taxonomy" id="334735"/>
    <lineage>
        <taxon>Bacteria</taxon>
        <taxon>Bacillati</taxon>
        <taxon>Bacillota</taxon>
        <taxon>Bacilli</taxon>
        <taxon>Bacillales</taxon>
        <taxon>Caryophanaceae</taxon>
        <taxon>Sporosarcina</taxon>
    </lineage>
</organism>
<dbReference type="InterPro" id="IPR052604">
    <property type="entry name" value="Mito_Tim_assembly_helper"/>
</dbReference>
<protein>
    <submittedName>
        <fullName evidence="5">CHY zinc finger protein</fullName>
    </submittedName>
</protein>
<dbReference type="Proteomes" id="UP001596071">
    <property type="component" value="Unassembled WGS sequence"/>
</dbReference>
<dbReference type="PANTHER" id="PTHR28082">
    <property type="entry name" value="ZINC FINGER PROTEIN"/>
    <property type="match status" value="1"/>
</dbReference>
<dbReference type="PANTHER" id="PTHR28082:SF1">
    <property type="entry name" value="HELPER OF TIM PROTEIN 13"/>
    <property type="match status" value="1"/>
</dbReference>
<dbReference type="SUPFAM" id="SSF161219">
    <property type="entry name" value="CHY zinc finger-like"/>
    <property type="match status" value="1"/>
</dbReference>
<reference evidence="6" key="1">
    <citation type="journal article" date="2019" name="Int. J. Syst. Evol. Microbiol.">
        <title>The Global Catalogue of Microorganisms (GCM) 10K type strain sequencing project: providing services to taxonomists for standard genome sequencing and annotation.</title>
        <authorList>
            <consortium name="The Broad Institute Genomics Platform"/>
            <consortium name="The Broad Institute Genome Sequencing Center for Infectious Disease"/>
            <person name="Wu L."/>
            <person name="Ma J."/>
        </authorList>
    </citation>
    <scope>NUCLEOTIDE SEQUENCE [LARGE SCALE GENOMIC DNA]</scope>
    <source>
        <strain evidence="6">KACC 11299</strain>
    </source>
</reference>
<keyword evidence="2" id="KW-0863">Zinc-finger</keyword>
<dbReference type="InterPro" id="IPR008913">
    <property type="entry name" value="Znf_CHY"/>
</dbReference>
<dbReference type="InterPro" id="IPR016694">
    <property type="entry name" value="UCP017292"/>
</dbReference>
<dbReference type="Pfam" id="PF05495">
    <property type="entry name" value="zf-CHY"/>
    <property type="match status" value="1"/>
</dbReference>
<dbReference type="InterPro" id="IPR037274">
    <property type="entry name" value="Znf_CHY_sf"/>
</dbReference>
<comment type="caution">
    <text evidence="5">The sequence shown here is derived from an EMBL/GenBank/DDBJ whole genome shotgun (WGS) entry which is preliminary data.</text>
</comment>
<keyword evidence="6" id="KW-1185">Reference proteome</keyword>
<dbReference type="RefSeq" id="WP_381447718.1">
    <property type="nucleotide sequence ID" value="NZ_JBHSNP010000029.1"/>
</dbReference>
<dbReference type="PROSITE" id="PS51266">
    <property type="entry name" value="ZF_CHY"/>
    <property type="match status" value="1"/>
</dbReference>
<dbReference type="PIRSF" id="PIRSF017292">
    <property type="entry name" value="UCP017292_Znf_CHY"/>
    <property type="match status" value="1"/>
</dbReference>
<sequence>MIHVAGNVIDSETRCTHYHSELDIIAIKFYCCDTYFPCYSCHQEAGCGNHKVWPKEKFGENAVLCGKCKNELTVTQYKDSGYKCPSCGADFNPGCGLHKHLYFE</sequence>
<feature type="domain" description="CHY-type" evidence="4">
    <location>
        <begin position="8"/>
        <end position="89"/>
    </location>
</feature>
<evidence type="ECO:0000313" key="5">
    <source>
        <dbReference type="EMBL" id="MFC5605151.1"/>
    </source>
</evidence>
<evidence type="ECO:0000256" key="3">
    <source>
        <dbReference type="ARBA" id="ARBA00022833"/>
    </source>
</evidence>
<evidence type="ECO:0000259" key="4">
    <source>
        <dbReference type="PROSITE" id="PS51266"/>
    </source>
</evidence>
<evidence type="ECO:0000313" key="6">
    <source>
        <dbReference type="Proteomes" id="UP001596071"/>
    </source>
</evidence>
<proteinExistence type="predicted"/>
<keyword evidence="3" id="KW-0862">Zinc</keyword>
<accession>A0ABW0U1C8</accession>